<dbReference type="InterPro" id="IPR000531">
    <property type="entry name" value="Beta-barrel_TonB"/>
</dbReference>
<evidence type="ECO:0000256" key="4">
    <source>
        <dbReference type="RuleBase" id="RU003357"/>
    </source>
</evidence>
<feature type="domain" description="TonB-dependent receptor-like beta-barrel" evidence="6">
    <location>
        <begin position="470"/>
        <end position="864"/>
    </location>
</feature>
<dbReference type="RefSeq" id="WP_014798130.1">
    <property type="nucleotide sequence ID" value="NC_018018.1"/>
</dbReference>
<evidence type="ECO:0000259" key="7">
    <source>
        <dbReference type="Pfam" id="PF07715"/>
    </source>
</evidence>
<evidence type="ECO:0000256" key="5">
    <source>
        <dbReference type="SAM" id="SignalP"/>
    </source>
</evidence>
<dbReference type="EMBL" id="CP003345">
    <property type="protein sequence ID" value="AFM04684.1"/>
    <property type="molecule type" value="Genomic_DNA"/>
</dbReference>
<feature type="chain" id="PRO_5003685515" evidence="5">
    <location>
        <begin position="25"/>
        <end position="938"/>
    </location>
</feature>
<dbReference type="STRING" id="880071.Fleli_2311"/>
<dbReference type="GO" id="GO:0009279">
    <property type="term" value="C:cell outer membrane"/>
    <property type="evidence" value="ECO:0007669"/>
    <property type="project" value="UniProtKB-SubCell"/>
</dbReference>
<dbReference type="OrthoDB" id="9768470at2"/>
<evidence type="ECO:0000256" key="1">
    <source>
        <dbReference type="ARBA" id="ARBA00004442"/>
    </source>
</evidence>
<dbReference type="Pfam" id="PF00593">
    <property type="entry name" value="TonB_dep_Rec_b-barrel"/>
    <property type="match status" value="1"/>
</dbReference>
<name>I4AL49_BERLS</name>
<comment type="subcellular location">
    <subcellularLocation>
        <location evidence="1 4">Cell outer membrane</location>
    </subcellularLocation>
</comment>
<dbReference type="eggNOG" id="COG1629">
    <property type="taxonomic scope" value="Bacteria"/>
</dbReference>
<dbReference type="Gene3D" id="2.170.130.10">
    <property type="entry name" value="TonB-dependent receptor, plug domain"/>
    <property type="match status" value="1"/>
</dbReference>
<evidence type="ECO:0000313" key="8">
    <source>
        <dbReference type="EMBL" id="AFM04684.1"/>
    </source>
</evidence>
<accession>I4AL49</accession>
<dbReference type="AlphaFoldDB" id="I4AL49"/>
<keyword evidence="9" id="KW-1185">Reference proteome</keyword>
<dbReference type="InterPro" id="IPR036942">
    <property type="entry name" value="Beta-barrel_TonB_sf"/>
</dbReference>
<evidence type="ECO:0000313" key="9">
    <source>
        <dbReference type="Proteomes" id="UP000006054"/>
    </source>
</evidence>
<dbReference type="SUPFAM" id="SSF49464">
    <property type="entry name" value="Carboxypeptidase regulatory domain-like"/>
    <property type="match status" value="1"/>
</dbReference>
<evidence type="ECO:0000256" key="3">
    <source>
        <dbReference type="ARBA" id="ARBA00023237"/>
    </source>
</evidence>
<gene>
    <name evidence="8" type="ordered locus">Fleli_2311</name>
</gene>
<evidence type="ECO:0000256" key="2">
    <source>
        <dbReference type="ARBA" id="ARBA00023136"/>
    </source>
</evidence>
<keyword evidence="3" id="KW-0998">Cell outer membrane</keyword>
<dbReference type="SUPFAM" id="SSF56935">
    <property type="entry name" value="Porins"/>
    <property type="match status" value="1"/>
</dbReference>
<comment type="similarity">
    <text evidence="4">Belongs to the TonB-dependent receptor family.</text>
</comment>
<keyword evidence="8" id="KW-0675">Receptor</keyword>
<evidence type="ECO:0000259" key="6">
    <source>
        <dbReference type="Pfam" id="PF00593"/>
    </source>
</evidence>
<reference evidence="9" key="1">
    <citation type="submission" date="2012-06" db="EMBL/GenBank/DDBJ databases">
        <title>The complete genome of Flexibacter litoralis DSM 6794.</title>
        <authorList>
            <person name="Lucas S."/>
            <person name="Copeland A."/>
            <person name="Lapidus A."/>
            <person name="Glavina del Rio T."/>
            <person name="Dalin E."/>
            <person name="Tice H."/>
            <person name="Bruce D."/>
            <person name="Goodwin L."/>
            <person name="Pitluck S."/>
            <person name="Peters L."/>
            <person name="Ovchinnikova G."/>
            <person name="Lu M."/>
            <person name="Kyrpides N."/>
            <person name="Mavromatis K."/>
            <person name="Ivanova N."/>
            <person name="Brettin T."/>
            <person name="Detter J.C."/>
            <person name="Han C."/>
            <person name="Larimer F."/>
            <person name="Land M."/>
            <person name="Hauser L."/>
            <person name="Markowitz V."/>
            <person name="Cheng J.-F."/>
            <person name="Hugenholtz P."/>
            <person name="Woyke T."/>
            <person name="Wu D."/>
            <person name="Spring S."/>
            <person name="Lang E."/>
            <person name="Kopitz M."/>
            <person name="Brambilla E."/>
            <person name="Klenk H.-P."/>
            <person name="Eisen J.A."/>
        </authorList>
    </citation>
    <scope>NUCLEOTIDE SEQUENCE [LARGE SCALE GENOMIC DNA]</scope>
    <source>
        <strain evidence="9">ATCC 23117 / DSM 6794 / NBRC 15988 / NCIMB 1366 / Sio-4</strain>
    </source>
</reference>
<dbReference type="PATRIC" id="fig|880071.3.peg.2300"/>
<dbReference type="InterPro" id="IPR008969">
    <property type="entry name" value="CarboxyPept-like_regulatory"/>
</dbReference>
<dbReference type="Gene3D" id="2.60.40.1120">
    <property type="entry name" value="Carboxypeptidase-like, regulatory domain"/>
    <property type="match status" value="1"/>
</dbReference>
<dbReference type="InterPro" id="IPR037066">
    <property type="entry name" value="Plug_dom_sf"/>
</dbReference>
<sequence length="938" mass="104089" precursor="true">MKINLLTLLTSIFLVFATLSYSSAQSTKGTIRGSVKDAANGEELIGATVVIVGTTTGSAADLDGKYSISVEAGTYDIQVSFVSYQSKTITGVEVKAGQVTVIDATLGEDTAILDAVVVTSKAETASTTAVLAAQKKSGVVQDGLASEQIARSGDRDAAAAITRITGVSVEGGKYVYVRGLGDRYSKTTLNGANLPSLDPNRNSVQMDLFPSNLIDNIIVSKTFSPDLSGEFAGGNVNLVTKDFPDKFTFQWNSSFGFNDQASFNKDFLSYEGGKTDYLGFDDGTREIPSIVKDGLSEDREQLAEESKSFGEGFGLETKSPFLNQFHSVAVGNQIDLAGRPFGFVTSLSYQRSFNYFNDGVTGRYNLPSSNSEELNPAYDLRTEKGTETVLAGANLNMAYKLAPTSKIALNLMYNRSSDKVADFREGRWSEEVFGENNIYQTNVLQYLERSIGSAQLKGKHTLGKRNIEIEWLSSLAQSTQDEPDLRYFSRDYIQTGDERVYNINIAAYPSPSRYYRDMVETNWDNKVDVTIPFTSKGGDSHIKLGGGYLMKDRDFNEQRYDYGRITGFNVLDDFEQTGDPNDFLKDVGFLESGQRGMTIIDATQLTNSYTGAQEVFSAYAMTDWKIAGKLRTVMGLRYEGTSITTTSDNPDVEVGTVETNDILPALNLIYELNEKINLRASYGRTLARPTFRELAPFPSFDFVGDFILIGNPDLERTLIDNIDLRFESYPSLGEIISVSAFYKRFQNPIERAFNPQAANGEVQFRNVGEATVMGLEFEVRKRLNFTKALERFSVGSNLSIMSSKVDIDPRELELIRATDPDRKSTRSMFMQSPYVLNAFVYYDIEEKGISISTTYNIFGKRLAYVTQGGQPDVFEVARPSLDFAFKKTMESGWGVSFRARNLLNPEYKMIQEYKGQEYTYSSYTVGRTFSLGITYLID</sequence>
<dbReference type="Pfam" id="PF13715">
    <property type="entry name" value="CarbopepD_reg_2"/>
    <property type="match status" value="1"/>
</dbReference>
<feature type="signal peptide" evidence="5">
    <location>
        <begin position="1"/>
        <end position="24"/>
    </location>
</feature>
<organism evidence="8 9">
    <name type="scientific">Bernardetia litoralis (strain ATCC 23117 / DSM 6794 / NBRC 15988 / NCIMB 1366 / Fx l1 / Sio-4)</name>
    <name type="common">Flexibacter litoralis</name>
    <dbReference type="NCBI Taxonomy" id="880071"/>
    <lineage>
        <taxon>Bacteria</taxon>
        <taxon>Pseudomonadati</taxon>
        <taxon>Bacteroidota</taxon>
        <taxon>Cytophagia</taxon>
        <taxon>Cytophagales</taxon>
        <taxon>Bernardetiaceae</taxon>
        <taxon>Bernardetia</taxon>
    </lineage>
</organism>
<keyword evidence="5" id="KW-0732">Signal</keyword>
<proteinExistence type="inferred from homology"/>
<dbReference type="KEGG" id="fli:Fleli_2311"/>
<feature type="domain" description="TonB-dependent receptor plug" evidence="7">
    <location>
        <begin position="144"/>
        <end position="234"/>
    </location>
</feature>
<dbReference type="Gene3D" id="2.40.170.20">
    <property type="entry name" value="TonB-dependent receptor, beta-barrel domain"/>
    <property type="match status" value="1"/>
</dbReference>
<dbReference type="Pfam" id="PF07715">
    <property type="entry name" value="Plug"/>
    <property type="match status" value="1"/>
</dbReference>
<dbReference type="PANTHER" id="PTHR40980:SF5">
    <property type="entry name" value="TONB-DEPENDENT RECEPTOR"/>
    <property type="match status" value="1"/>
</dbReference>
<dbReference type="InterPro" id="IPR012910">
    <property type="entry name" value="Plug_dom"/>
</dbReference>
<keyword evidence="2 4" id="KW-0472">Membrane</keyword>
<dbReference type="PANTHER" id="PTHR40980">
    <property type="entry name" value="PLUG DOMAIN-CONTAINING PROTEIN"/>
    <property type="match status" value="1"/>
</dbReference>
<keyword evidence="4" id="KW-0798">TonB box</keyword>
<dbReference type="Proteomes" id="UP000006054">
    <property type="component" value="Chromosome"/>
</dbReference>
<protein>
    <submittedName>
        <fullName evidence="8">Outer membrane receptor protein</fullName>
    </submittedName>
</protein>
<dbReference type="eggNOG" id="COG4771">
    <property type="taxonomic scope" value="Bacteria"/>
</dbReference>
<dbReference type="HOGENOM" id="CLU_006935_0_0_10"/>